<accession>A0A645BAB2</accession>
<dbReference type="InterPro" id="IPR010140">
    <property type="entry name" value="Histidinol_P_phosphatase_HisJ"/>
</dbReference>
<name>A0A645BAB2_9ZZZZ</name>
<comment type="pathway">
    <text evidence="1">Amino-acid biosynthesis; L-histidine biosynthesis; L-histidine from 5-phospho-alpha-D-ribose 1-diphosphate: step 8/9.</text>
</comment>
<evidence type="ECO:0000256" key="7">
    <source>
        <dbReference type="ARBA" id="ARBA00049158"/>
    </source>
</evidence>
<dbReference type="AlphaFoldDB" id="A0A645BAB2"/>
<comment type="catalytic activity">
    <reaction evidence="7">
        <text>L-histidinol phosphate + H2O = L-histidinol + phosphate</text>
        <dbReference type="Rhea" id="RHEA:14465"/>
        <dbReference type="ChEBI" id="CHEBI:15377"/>
        <dbReference type="ChEBI" id="CHEBI:43474"/>
        <dbReference type="ChEBI" id="CHEBI:57699"/>
        <dbReference type="ChEBI" id="CHEBI:57980"/>
        <dbReference type="EC" id="3.1.3.15"/>
    </reaction>
</comment>
<dbReference type="Pfam" id="PF02811">
    <property type="entry name" value="PHP"/>
    <property type="match status" value="1"/>
</dbReference>
<dbReference type="InterPro" id="IPR004013">
    <property type="entry name" value="PHP_dom"/>
</dbReference>
<dbReference type="GO" id="GO:0000105">
    <property type="term" value="P:L-histidine biosynthetic process"/>
    <property type="evidence" value="ECO:0007669"/>
    <property type="project" value="UniProtKB-UniPathway"/>
</dbReference>
<dbReference type="EC" id="3.1.3.15" evidence="3"/>
<feature type="domain" description="PHP" evidence="8">
    <location>
        <begin position="10"/>
        <end position="172"/>
    </location>
</feature>
<evidence type="ECO:0000256" key="2">
    <source>
        <dbReference type="ARBA" id="ARBA00009152"/>
    </source>
</evidence>
<evidence type="ECO:0000256" key="5">
    <source>
        <dbReference type="ARBA" id="ARBA00022801"/>
    </source>
</evidence>
<comment type="caution">
    <text evidence="9">The sequence shown here is derived from an EMBL/GenBank/DDBJ whole genome shotgun (WGS) entry which is preliminary data.</text>
</comment>
<dbReference type="InterPro" id="IPR016195">
    <property type="entry name" value="Pol/histidinol_Pase-like"/>
</dbReference>
<dbReference type="Gene3D" id="3.20.20.140">
    <property type="entry name" value="Metal-dependent hydrolases"/>
    <property type="match status" value="1"/>
</dbReference>
<dbReference type="UniPathway" id="UPA00031">
    <property type="reaction ID" value="UER00013"/>
</dbReference>
<dbReference type="GO" id="GO:0004401">
    <property type="term" value="F:histidinol-phosphatase activity"/>
    <property type="evidence" value="ECO:0007669"/>
    <property type="project" value="UniProtKB-EC"/>
</dbReference>
<keyword evidence="5 9" id="KW-0378">Hydrolase</keyword>
<evidence type="ECO:0000256" key="3">
    <source>
        <dbReference type="ARBA" id="ARBA00013085"/>
    </source>
</evidence>
<reference evidence="9" key="1">
    <citation type="submission" date="2019-08" db="EMBL/GenBank/DDBJ databases">
        <authorList>
            <person name="Kucharzyk K."/>
            <person name="Murdoch R.W."/>
            <person name="Higgins S."/>
            <person name="Loffler F."/>
        </authorList>
    </citation>
    <scope>NUCLEOTIDE SEQUENCE</scope>
</reference>
<dbReference type="GO" id="GO:0005737">
    <property type="term" value="C:cytoplasm"/>
    <property type="evidence" value="ECO:0007669"/>
    <property type="project" value="TreeGrafter"/>
</dbReference>
<proteinExistence type="inferred from homology"/>
<keyword evidence="4" id="KW-0028">Amino-acid biosynthesis</keyword>
<dbReference type="PANTHER" id="PTHR21039:SF0">
    <property type="entry name" value="HISTIDINOL-PHOSPHATASE"/>
    <property type="match status" value="1"/>
</dbReference>
<dbReference type="PANTHER" id="PTHR21039">
    <property type="entry name" value="HISTIDINOL PHOSPHATASE-RELATED"/>
    <property type="match status" value="1"/>
</dbReference>
<dbReference type="NCBIfam" id="TIGR01856">
    <property type="entry name" value="hisJ_fam"/>
    <property type="match status" value="1"/>
</dbReference>
<evidence type="ECO:0000256" key="1">
    <source>
        <dbReference type="ARBA" id="ARBA00004970"/>
    </source>
</evidence>
<keyword evidence="6" id="KW-0368">Histidine biosynthesis</keyword>
<sequence length="245" mass="28559">MAESFSNGLLSGIVVTDHYDVDVPEGVRPFDFDPFEQQSKIDEISKSFGVEILKGVELGLQINALDKISKFASQCDFDQIIASVHFVDGIDPYSGDYYQHHDYKSAYTRYLETILENIDIFKNFDILGHFDYIVRYSPYKEKTITMKQYGDLMEEIFRKIIYSGQAFEINTNTYRTRNGETPILDPSILVRYKEMGGEIITLGSDAHEKVRIGEKFEEMSEYLKKFGFKYLAYYKKRKVNFYKID</sequence>
<dbReference type="SUPFAM" id="SSF89550">
    <property type="entry name" value="PHP domain-like"/>
    <property type="match status" value="1"/>
</dbReference>
<dbReference type="EMBL" id="VSSQ01018850">
    <property type="protein sequence ID" value="MPM62410.1"/>
    <property type="molecule type" value="Genomic_DNA"/>
</dbReference>
<evidence type="ECO:0000256" key="6">
    <source>
        <dbReference type="ARBA" id="ARBA00023102"/>
    </source>
</evidence>
<evidence type="ECO:0000259" key="8">
    <source>
        <dbReference type="Pfam" id="PF02811"/>
    </source>
</evidence>
<protein>
    <recommendedName>
        <fullName evidence="3">histidinol-phosphatase</fullName>
        <ecNumber evidence="3">3.1.3.15</ecNumber>
    </recommendedName>
</protein>
<gene>
    <name evidence="9" type="primary">hisK_21</name>
    <name evidence="9" type="ORF">SDC9_109281</name>
</gene>
<evidence type="ECO:0000313" key="9">
    <source>
        <dbReference type="EMBL" id="MPM62410.1"/>
    </source>
</evidence>
<evidence type="ECO:0000256" key="4">
    <source>
        <dbReference type="ARBA" id="ARBA00022605"/>
    </source>
</evidence>
<organism evidence="9">
    <name type="scientific">bioreactor metagenome</name>
    <dbReference type="NCBI Taxonomy" id="1076179"/>
    <lineage>
        <taxon>unclassified sequences</taxon>
        <taxon>metagenomes</taxon>
        <taxon>ecological metagenomes</taxon>
    </lineage>
</organism>
<comment type="similarity">
    <text evidence="2">Belongs to the PHP hydrolase family. HisK subfamily.</text>
</comment>